<dbReference type="Proteomes" id="UP000887576">
    <property type="component" value="Unplaced"/>
</dbReference>
<organism evidence="1 2">
    <name type="scientific">Panagrolaimus sp. JU765</name>
    <dbReference type="NCBI Taxonomy" id="591449"/>
    <lineage>
        <taxon>Eukaryota</taxon>
        <taxon>Metazoa</taxon>
        <taxon>Ecdysozoa</taxon>
        <taxon>Nematoda</taxon>
        <taxon>Chromadorea</taxon>
        <taxon>Rhabditida</taxon>
        <taxon>Tylenchina</taxon>
        <taxon>Panagrolaimomorpha</taxon>
        <taxon>Panagrolaimoidea</taxon>
        <taxon>Panagrolaimidae</taxon>
        <taxon>Panagrolaimus</taxon>
    </lineage>
</organism>
<evidence type="ECO:0000313" key="2">
    <source>
        <dbReference type="WBParaSite" id="JU765_v2.g8839.t2"/>
    </source>
</evidence>
<reference evidence="2" key="1">
    <citation type="submission" date="2022-11" db="UniProtKB">
        <authorList>
            <consortium name="WormBaseParasite"/>
        </authorList>
    </citation>
    <scope>IDENTIFICATION</scope>
</reference>
<accession>A0AC34RPX5</accession>
<evidence type="ECO:0000313" key="1">
    <source>
        <dbReference type="Proteomes" id="UP000887576"/>
    </source>
</evidence>
<proteinExistence type="predicted"/>
<name>A0AC34RPX5_9BILA</name>
<protein>
    <submittedName>
        <fullName evidence="2">Uncharacterized protein</fullName>
    </submittedName>
</protein>
<sequence>MINSDLGDVFDSRKHQVKLQHKFDDESIKSIFGVHGEAAYFSTLEELIDINPLCATCLASNKEPIINVAKVYKLGLNGEYVVYRLLHEKRYKTHTGEGVNEIYEAVHIVFATKNYLEGYDFRSFIFENDLTVEQKQFDCIASVNFEKPIKMKLGEIVNLLLEYDVGSEQSIWVHTTPREFWNPKHLNDYDKCAVWLYLLKEKISEMGAVNGIVLPEIPNDIDENGKFMILGNEAKKCLMILMTTYSTDWLKVYKNAVVLLYCFGTYSTQDCSSCDFTNDNDKIELKKEIVKYLCFVGMQNIPGNNFLF</sequence>
<dbReference type="WBParaSite" id="JU765_v2.g8839.t2">
    <property type="protein sequence ID" value="JU765_v2.g8839.t2"/>
    <property type="gene ID" value="JU765_v2.g8839"/>
</dbReference>